<gene>
    <name evidence="3" type="ORF">DFA_02183</name>
</gene>
<evidence type="ECO:0000313" key="4">
    <source>
        <dbReference type="Proteomes" id="UP000007797"/>
    </source>
</evidence>
<dbReference type="Pfam" id="PF02301">
    <property type="entry name" value="HORMA"/>
    <property type="match status" value="1"/>
</dbReference>
<proteinExistence type="predicted"/>
<feature type="region of interest" description="Disordered" evidence="1">
    <location>
        <begin position="341"/>
        <end position="366"/>
    </location>
</feature>
<keyword evidence="4" id="KW-1185">Reference proteome</keyword>
<dbReference type="EMBL" id="GL883015">
    <property type="protein sequence ID" value="EGG19396.1"/>
    <property type="molecule type" value="Genomic_DNA"/>
</dbReference>
<dbReference type="AlphaFoldDB" id="F4PYC9"/>
<organism evidence="3 4">
    <name type="scientific">Cavenderia fasciculata</name>
    <name type="common">Slime mold</name>
    <name type="synonym">Dictyostelium fasciculatum</name>
    <dbReference type="NCBI Taxonomy" id="261658"/>
    <lineage>
        <taxon>Eukaryota</taxon>
        <taxon>Amoebozoa</taxon>
        <taxon>Evosea</taxon>
        <taxon>Eumycetozoa</taxon>
        <taxon>Dictyostelia</taxon>
        <taxon>Acytosteliales</taxon>
        <taxon>Cavenderiaceae</taxon>
        <taxon>Cavenderia</taxon>
    </lineage>
</organism>
<reference evidence="4" key="1">
    <citation type="journal article" date="2011" name="Genome Res.">
        <title>Phylogeny-wide analysis of social amoeba genomes highlights ancient origins for complex intercellular communication.</title>
        <authorList>
            <person name="Heidel A.J."/>
            <person name="Lawal H.M."/>
            <person name="Felder M."/>
            <person name="Schilde C."/>
            <person name="Helps N.R."/>
            <person name="Tunggal B."/>
            <person name="Rivero F."/>
            <person name="John U."/>
            <person name="Schleicher M."/>
            <person name="Eichinger L."/>
            <person name="Platzer M."/>
            <person name="Noegel A.A."/>
            <person name="Schaap P."/>
            <person name="Gloeckner G."/>
        </authorList>
    </citation>
    <scope>NUCLEOTIDE SEQUENCE [LARGE SCALE GENOMIC DNA]</scope>
    <source>
        <strain evidence="4">SH3</strain>
    </source>
</reference>
<dbReference type="GeneID" id="14871458"/>
<dbReference type="STRING" id="1054147.F4PYC9"/>
<dbReference type="InterPro" id="IPR045091">
    <property type="entry name" value="Mad2-like"/>
</dbReference>
<dbReference type="PANTHER" id="PTHR11842:SF10">
    <property type="entry name" value="MITOTIC SPINDLE ASSEMBLY CHECKPOINT PROTEIN MAD2B"/>
    <property type="match status" value="1"/>
</dbReference>
<feature type="compositionally biased region" description="Low complexity" evidence="1">
    <location>
        <begin position="269"/>
        <end position="280"/>
    </location>
</feature>
<feature type="region of interest" description="Disordered" evidence="1">
    <location>
        <begin position="262"/>
        <end position="281"/>
    </location>
</feature>
<feature type="domain" description="HORMA" evidence="2">
    <location>
        <begin position="18"/>
        <end position="279"/>
    </location>
</feature>
<dbReference type="OrthoDB" id="21254at2759"/>
<accession>F4PYC9</accession>
<sequence>MNTLSTTTLGSNNINNNSKYYDVISEFIEVACHCILYVRGVYDSCLFQRSLKYGIAVPMSRSIQLQNYIAATIDSLKIHLFNGSIDKISIAILDSFGAPIERFMFDFDQQQQQHTNNNNNNKQNTKNDNLISKIKDGGIIILDDSQSQQQQLQKDKDKEFNNYLNIFKESNINLKNQQTTNNQNNQNNQNNNNQVVDYELLERSFQSYLLKLLSSESYLPFNRKDRMDCTFTVYAFTKKRINSINNNNNNSLQIDPLNAPGGGEAGDLNTNNKKTTTNNNRPMTWVGVNDEEYQFQQQQQQQPKGKVSAIPLKSIFSGISSNQPRYTLSTSIEYIESQGEMMDNNNNNKENVKDGLQFDHDDNNNNNLIDVPMVEHYSSEEE</sequence>
<dbReference type="RefSeq" id="XP_004357667.1">
    <property type="nucleotide sequence ID" value="XM_004357610.1"/>
</dbReference>
<dbReference type="PROSITE" id="PS50815">
    <property type="entry name" value="HORMA"/>
    <property type="match status" value="1"/>
</dbReference>
<dbReference type="InterPro" id="IPR036570">
    <property type="entry name" value="HORMA_dom_sf"/>
</dbReference>
<evidence type="ECO:0000259" key="2">
    <source>
        <dbReference type="PROSITE" id="PS50815"/>
    </source>
</evidence>
<dbReference type="SUPFAM" id="SSF56019">
    <property type="entry name" value="The spindle assembly checkpoint protein mad2"/>
    <property type="match status" value="1"/>
</dbReference>
<dbReference type="KEGG" id="dfa:DFA_02183"/>
<dbReference type="Proteomes" id="UP000007797">
    <property type="component" value="Unassembled WGS sequence"/>
</dbReference>
<dbReference type="PANTHER" id="PTHR11842">
    <property type="entry name" value="MITOTIC SPINDLE ASSEMBLY CHECKPOINT PROTEIN MAD2"/>
    <property type="match status" value="1"/>
</dbReference>
<evidence type="ECO:0000313" key="3">
    <source>
        <dbReference type="EMBL" id="EGG19396.1"/>
    </source>
</evidence>
<dbReference type="GO" id="GO:0016035">
    <property type="term" value="C:zeta DNA polymerase complex"/>
    <property type="evidence" value="ECO:0007669"/>
    <property type="project" value="TreeGrafter"/>
</dbReference>
<protein>
    <submittedName>
        <fullName evidence="3">Mitotic spindle assembly checkpoint protein MAD2B</fullName>
    </submittedName>
</protein>
<dbReference type="InterPro" id="IPR003511">
    <property type="entry name" value="HORMA_dom"/>
</dbReference>
<dbReference type="Gene3D" id="3.30.900.10">
    <property type="entry name" value="HORMA domain"/>
    <property type="match status" value="1"/>
</dbReference>
<name>F4PYC9_CACFS</name>
<feature type="compositionally biased region" description="Basic and acidic residues" evidence="1">
    <location>
        <begin position="350"/>
        <end position="363"/>
    </location>
</feature>
<evidence type="ECO:0000256" key="1">
    <source>
        <dbReference type="SAM" id="MobiDB-lite"/>
    </source>
</evidence>
<dbReference type="OMA" id="VACHCIL"/>